<reference evidence="2 3" key="1">
    <citation type="submission" date="2023-07" db="EMBL/GenBank/DDBJ databases">
        <title>Micromonospora profundi TRM 95458 converts glycerol to a new osmotic compound.</title>
        <authorList>
            <person name="Lu D."/>
        </authorList>
    </citation>
    <scope>NUCLEOTIDE SEQUENCE [LARGE SCALE GENOMIC DNA]</scope>
    <source>
        <strain evidence="2 3">TRM95458</strain>
    </source>
</reference>
<keyword evidence="3" id="KW-1185">Reference proteome</keyword>
<sequence length="63" mass="6997">MEFWNSLSQPQAALVAGLIGACGALLAGLLATTLTQLLTFRGQDKRRWEEARRSAYARVYRAQ</sequence>
<gene>
    <name evidence="2" type="ORF">Q3V37_05690</name>
</gene>
<keyword evidence="1" id="KW-1133">Transmembrane helix</keyword>
<dbReference type="RefSeq" id="WP_306273033.1">
    <property type="nucleotide sequence ID" value="NZ_CP130472.1"/>
</dbReference>
<dbReference type="KEGG" id="mprn:Q3V37_05690"/>
<organism evidence="2 3">
    <name type="scientific">Micromonospora profundi</name>
    <dbReference type="NCBI Taxonomy" id="1420889"/>
    <lineage>
        <taxon>Bacteria</taxon>
        <taxon>Bacillati</taxon>
        <taxon>Actinomycetota</taxon>
        <taxon>Actinomycetes</taxon>
        <taxon>Micromonosporales</taxon>
        <taxon>Micromonosporaceae</taxon>
        <taxon>Micromonospora</taxon>
    </lineage>
</organism>
<protein>
    <submittedName>
        <fullName evidence="2">Uncharacterized protein</fullName>
    </submittedName>
</protein>
<feature type="transmembrane region" description="Helical" evidence="1">
    <location>
        <begin position="12"/>
        <end position="38"/>
    </location>
</feature>
<dbReference type="Proteomes" id="UP001235874">
    <property type="component" value="Chromosome"/>
</dbReference>
<keyword evidence="1" id="KW-0472">Membrane</keyword>
<dbReference type="EMBL" id="CP130472">
    <property type="protein sequence ID" value="WLS46760.1"/>
    <property type="molecule type" value="Genomic_DNA"/>
</dbReference>
<proteinExistence type="predicted"/>
<dbReference type="AlphaFoldDB" id="A0AAJ6HT71"/>
<evidence type="ECO:0000313" key="3">
    <source>
        <dbReference type="Proteomes" id="UP001235874"/>
    </source>
</evidence>
<keyword evidence="1" id="KW-0812">Transmembrane</keyword>
<evidence type="ECO:0000256" key="1">
    <source>
        <dbReference type="SAM" id="Phobius"/>
    </source>
</evidence>
<name>A0AAJ6HT71_9ACTN</name>
<accession>A0AAJ6HT71</accession>
<evidence type="ECO:0000313" key="2">
    <source>
        <dbReference type="EMBL" id="WLS46760.1"/>
    </source>
</evidence>